<gene>
    <name evidence="4" type="ORF">TorRG33x02_061860</name>
</gene>
<dbReference type="EMBL" id="JXTC01000027">
    <property type="protein sequence ID" value="PON98112.1"/>
    <property type="molecule type" value="Genomic_DNA"/>
</dbReference>
<evidence type="ECO:0000256" key="2">
    <source>
        <dbReference type="SAM" id="Coils"/>
    </source>
</evidence>
<evidence type="ECO:0000313" key="5">
    <source>
        <dbReference type="Proteomes" id="UP000237000"/>
    </source>
</evidence>
<dbReference type="AlphaFoldDB" id="A0A2P5FJZ4"/>
<evidence type="ECO:0000256" key="1">
    <source>
        <dbReference type="ARBA" id="ARBA00022737"/>
    </source>
</evidence>
<dbReference type="Proteomes" id="UP000237000">
    <property type="component" value="Unassembled WGS sequence"/>
</dbReference>
<name>A0A2P5FJZ4_TREOI</name>
<dbReference type="InterPro" id="IPR004146">
    <property type="entry name" value="DC1"/>
</dbReference>
<dbReference type="InterPro" id="IPR046349">
    <property type="entry name" value="C1-like_sf"/>
</dbReference>
<keyword evidence="2" id="KW-0175">Coiled coil</keyword>
<dbReference type="PANTHER" id="PTHR46288:SF27">
    <property type="entry name" value="CYSTEINE_HISTIDINE-RICH C1 DOMAIN FAMILY PROTEIN"/>
    <property type="match status" value="1"/>
</dbReference>
<protein>
    <submittedName>
        <fullName evidence="4">C1-like</fullName>
    </submittedName>
</protein>
<evidence type="ECO:0000313" key="4">
    <source>
        <dbReference type="EMBL" id="PON98112.1"/>
    </source>
</evidence>
<proteinExistence type="predicted"/>
<dbReference type="OrthoDB" id="992742at2759"/>
<evidence type="ECO:0000259" key="3">
    <source>
        <dbReference type="Pfam" id="PF03107"/>
    </source>
</evidence>
<keyword evidence="5" id="KW-1185">Reference proteome</keyword>
<dbReference type="Pfam" id="PF03107">
    <property type="entry name" value="C1_2"/>
    <property type="match status" value="1"/>
</dbReference>
<keyword evidence="1" id="KW-0677">Repeat</keyword>
<sequence>MSDFIQHFSHDHPLESKIPHFLSKISCDLCQLSIHDDQCYSCRTCYYFIHKACAELPQHIHHSLHHQHNPLRLDKVRSSNDTSVCYYCENFFQDHENLAYVCDRCSLHMHVTCALIPLPTITCYSNQDNIDLVQYVCHQNMMTLVEQDDCKSQARCFVCQSFWSGLAYSCTSATCKNFLHKSCAEFPTEIRHPCHLHRPLRLQILKLIKGNSKDVELMALGENLWYQFGTKKEILKENELITLREVFNSLTKEENEILTDTYAFGRPSSYKTQQKEKYRFYRRENSPLFHHELPSIEDIGKINQFSAFGATDLSNFIMELQFFRPRKGLKLDEKYLRQKVVDVHGYMVPITVAPILKTMLHKHESSLFGCGYTSLTRGMKSVTATLQCVAIDRMYKTKIEDVTKDDLKDWFFCLNAIKKITNFGTFQWDHFLERVIAPLFLGFEAIRYEKGICEKLDRKITDLEAELERYKETRNMFKTQTFKRPDEIRDFIVSEALKQKGKYLYEITSSGVEID</sequence>
<accession>A0A2P5FJZ4</accession>
<reference evidence="5" key="1">
    <citation type="submission" date="2016-06" db="EMBL/GenBank/DDBJ databases">
        <title>Parallel loss of symbiosis genes in relatives of nitrogen-fixing non-legume Parasponia.</title>
        <authorList>
            <person name="Van Velzen R."/>
            <person name="Holmer R."/>
            <person name="Bu F."/>
            <person name="Rutten L."/>
            <person name="Van Zeijl A."/>
            <person name="Liu W."/>
            <person name="Santuari L."/>
            <person name="Cao Q."/>
            <person name="Sharma T."/>
            <person name="Shen D."/>
            <person name="Roswanjaya Y."/>
            <person name="Wardhani T."/>
            <person name="Kalhor M.S."/>
            <person name="Jansen J."/>
            <person name="Van den Hoogen J."/>
            <person name="Gungor B."/>
            <person name="Hartog M."/>
            <person name="Hontelez J."/>
            <person name="Verver J."/>
            <person name="Yang W.-C."/>
            <person name="Schijlen E."/>
            <person name="Repin R."/>
            <person name="Schilthuizen M."/>
            <person name="Schranz E."/>
            <person name="Heidstra R."/>
            <person name="Miyata K."/>
            <person name="Fedorova E."/>
            <person name="Kohlen W."/>
            <person name="Bisseling T."/>
            <person name="Smit S."/>
            <person name="Geurts R."/>
        </authorList>
    </citation>
    <scope>NUCLEOTIDE SEQUENCE [LARGE SCALE GENOMIC DNA]</scope>
    <source>
        <strain evidence="5">cv. RG33-2</strain>
    </source>
</reference>
<dbReference type="InParanoid" id="A0A2P5FJZ4"/>
<feature type="coiled-coil region" evidence="2">
    <location>
        <begin position="453"/>
        <end position="480"/>
    </location>
</feature>
<organism evidence="4 5">
    <name type="scientific">Trema orientale</name>
    <name type="common">Charcoal tree</name>
    <name type="synonym">Celtis orientalis</name>
    <dbReference type="NCBI Taxonomy" id="63057"/>
    <lineage>
        <taxon>Eukaryota</taxon>
        <taxon>Viridiplantae</taxon>
        <taxon>Streptophyta</taxon>
        <taxon>Embryophyta</taxon>
        <taxon>Tracheophyta</taxon>
        <taxon>Spermatophyta</taxon>
        <taxon>Magnoliopsida</taxon>
        <taxon>eudicotyledons</taxon>
        <taxon>Gunneridae</taxon>
        <taxon>Pentapetalae</taxon>
        <taxon>rosids</taxon>
        <taxon>fabids</taxon>
        <taxon>Rosales</taxon>
        <taxon>Cannabaceae</taxon>
        <taxon>Trema</taxon>
    </lineage>
</organism>
<feature type="domain" description="DC1" evidence="3">
    <location>
        <begin position="8"/>
        <end position="54"/>
    </location>
</feature>
<dbReference type="STRING" id="63057.A0A2P5FJZ4"/>
<comment type="caution">
    <text evidence="4">The sequence shown here is derived from an EMBL/GenBank/DDBJ whole genome shotgun (WGS) entry which is preliminary data.</text>
</comment>
<dbReference type="SUPFAM" id="SSF57889">
    <property type="entry name" value="Cysteine-rich domain"/>
    <property type="match status" value="2"/>
</dbReference>
<dbReference type="PANTHER" id="PTHR46288">
    <property type="entry name" value="PHORBOL-ESTER/DAG-TYPE DOMAIN-CONTAINING PROTEIN"/>
    <property type="match status" value="1"/>
</dbReference>